<evidence type="ECO:0000313" key="3">
    <source>
        <dbReference type="Proteomes" id="UP000674318"/>
    </source>
</evidence>
<dbReference type="OrthoDB" id="266523at2759"/>
<sequence length="892" mass="95987">MPRRSYAEMLSRPSVLQKPLLYKPPSSAARPASSPRRRLSPPPRNSHLPTSATVDIPRRLLPYYLSKAEYNTRVEENEADSVTSPTASDDDNARREWRQSADDGQCAVEDEQQWSMTRPSQSLRSPPFQSRRSYTGTSAIPSPPSLHHRPASAATSSSLGTINRVTTMPRRERSNSLGERPTLPELSTPHPPALTATSSKTTAQRLHPDASLSCGSNVTAYTEEQRRVFEAQVMQQVEALLQAQRSESHAELEACRVMAAEAQATLQTVEAALGEQIAGVQRSSSGIVEGTAARVNGRHTDGMSKGDIPHAAKVLSQSQFYVSVDTLAPDMFRIAAAAAAPAAEQLLEAIMSIQDGQDVPAVLRRVMAQFYQDLVRALVPPVMEFVNQQSQLLHQQGTAVAAATVTSRALAAREAGDLAPQPSDELLRAQAEVAALQEEVDALRRTLCSESLHVVNHNASVPTRDVPRSMFTTIASNLPLGSPQEDVISALQNRLFSECHAMLTRSRHEALLLRRSLEEERRQHFLTRLWLLKPSYPLSSHRVNAGASLAAAAAGAGDAGLHHLHTSTRRDLGTSPDLGASPRSGSGSRSSPVIHSSLSTRSPASSAPDTGDPPQQQSREAAALCGGSLPSAVHHAAPHRWTPARSPLHLAFSSEGAREHDEDQAAENRFPVEQSPASSALPVKPPPSYQALSTTRSRAAPCPAASLQSAMRVAEEVLRTTAPATYSATEPAHPYYREERDGGAAERPQGRSSGGATSVSSKNGDAPLAVQRRGEGFQPPPRMRGESVSLLDPSDSFNEEVYDRDPPPFAENLTTGSSSRASPYRSAFISVQGRHSSHTTGTSMNPISGSVLATPWNGSTASAEHASAPPSDPHERRVWDKTVELLGRYSIV</sequence>
<feature type="compositionally biased region" description="Polar residues" evidence="1">
    <location>
        <begin position="195"/>
        <end position="204"/>
    </location>
</feature>
<feature type="region of interest" description="Disordered" evidence="1">
    <location>
        <begin position="567"/>
        <end position="622"/>
    </location>
</feature>
<evidence type="ECO:0000313" key="2">
    <source>
        <dbReference type="EMBL" id="KAG5496337.1"/>
    </source>
</evidence>
<name>A0A836I1B4_9TRYP</name>
<feature type="region of interest" description="Disordered" evidence="1">
    <location>
        <begin position="1"/>
        <end position="54"/>
    </location>
</feature>
<feature type="region of interest" description="Disordered" evidence="1">
    <location>
        <begin position="834"/>
        <end position="876"/>
    </location>
</feature>
<proteinExistence type="predicted"/>
<feature type="region of interest" description="Disordered" evidence="1">
    <location>
        <begin position="722"/>
        <end position="821"/>
    </location>
</feature>
<dbReference type="Proteomes" id="UP000674318">
    <property type="component" value="Chromosome 32"/>
</dbReference>
<feature type="compositionally biased region" description="Polar residues" evidence="1">
    <location>
        <begin position="113"/>
        <end position="140"/>
    </location>
</feature>
<comment type="caution">
    <text evidence="2">The sequence shown here is derived from an EMBL/GenBank/DDBJ whole genome shotgun (WGS) entry which is preliminary data.</text>
</comment>
<protein>
    <submittedName>
        <fullName evidence="2">Uncharacterized protein</fullName>
    </submittedName>
</protein>
<dbReference type="KEGG" id="phet:94288740"/>
<accession>A0A836I1B4</accession>
<organism evidence="2 3">
    <name type="scientific">Porcisia hertigi</name>
    <dbReference type="NCBI Taxonomy" id="2761500"/>
    <lineage>
        <taxon>Eukaryota</taxon>
        <taxon>Discoba</taxon>
        <taxon>Euglenozoa</taxon>
        <taxon>Kinetoplastea</taxon>
        <taxon>Metakinetoplastina</taxon>
        <taxon>Trypanosomatida</taxon>
        <taxon>Trypanosomatidae</taxon>
        <taxon>Leishmaniinae</taxon>
        <taxon>Porcisia</taxon>
    </lineage>
</organism>
<gene>
    <name evidence="2" type="ORF">JKF63_02639</name>
</gene>
<feature type="compositionally biased region" description="Polar residues" evidence="1">
    <location>
        <begin position="812"/>
        <end position="821"/>
    </location>
</feature>
<feature type="compositionally biased region" description="Polar residues" evidence="1">
    <location>
        <begin position="153"/>
        <end position="166"/>
    </location>
</feature>
<dbReference type="EMBL" id="JAFJZO010000032">
    <property type="protein sequence ID" value="KAG5496337.1"/>
    <property type="molecule type" value="Genomic_DNA"/>
</dbReference>
<reference evidence="2 3" key="1">
    <citation type="submission" date="2021-02" db="EMBL/GenBank/DDBJ databases">
        <title>Porcisia hertigi Genome sequencing and assembly.</title>
        <authorList>
            <person name="Almutairi H."/>
            <person name="Gatherer D."/>
        </authorList>
    </citation>
    <scope>NUCLEOTIDE SEQUENCE [LARGE SCALE GENOMIC DNA]</scope>
    <source>
        <strain evidence="2 3">C119</strain>
    </source>
</reference>
<feature type="compositionally biased region" description="Polar residues" evidence="1">
    <location>
        <begin position="838"/>
        <end position="848"/>
    </location>
</feature>
<feature type="region of interest" description="Disordered" evidence="1">
    <location>
        <begin position="655"/>
        <end position="700"/>
    </location>
</feature>
<feature type="compositionally biased region" description="Basic and acidic residues" evidence="1">
    <location>
        <begin position="91"/>
        <end position="101"/>
    </location>
</feature>
<dbReference type="RefSeq" id="XP_067754820.1">
    <property type="nucleotide sequence ID" value="XM_067898663.1"/>
</dbReference>
<keyword evidence="3" id="KW-1185">Reference proteome</keyword>
<feature type="compositionally biased region" description="Low complexity" evidence="1">
    <location>
        <begin position="24"/>
        <end position="34"/>
    </location>
</feature>
<dbReference type="GeneID" id="94288740"/>
<feature type="compositionally biased region" description="Low complexity" evidence="1">
    <location>
        <begin position="581"/>
        <end position="608"/>
    </location>
</feature>
<feature type="region of interest" description="Disordered" evidence="1">
    <location>
        <begin position="74"/>
        <end position="214"/>
    </location>
</feature>
<feature type="compositionally biased region" description="Polar residues" evidence="1">
    <location>
        <begin position="750"/>
        <end position="763"/>
    </location>
</feature>
<evidence type="ECO:0000256" key="1">
    <source>
        <dbReference type="SAM" id="MobiDB-lite"/>
    </source>
</evidence>
<dbReference type="AlphaFoldDB" id="A0A836I1B4"/>
<feature type="compositionally biased region" description="Basic and acidic residues" evidence="1">
    <location>
        <begin position="735"/>
        <end position="744"/>
    </location>
</feature>